<evidence type="ECO:0000313" key="2">
    <source>
        <dbReference type="EMBL" id="KNZ51594.1"/>
    </source>
</evidence>
<evidence type="ECO:0000256" key="1">
    <source>
        <dbReference type="SAM" id="SignalP"/>
    </source>
</evidence>
<protein>
    <submittedName>
        <fullName evidence="2">Uncharacterized protein</fullName>
    </submittedName>
</protein>
<dbReference type="OrthoDB" id="2405024at2759"/>
<name>A0A0L6USW4_9BASI</name>
<dbReference type="VEuPathDB" id="FungiDB:VP01_3890g1"/>
<feature type="signal peptide" evidence="1">
    <location>
        <begin position="1"/>
        <end position="16"/>
    </location>
</feature>
<dbReference type="Proteomes" id="UP000037035">
    <property type="component" value="Unassembled WGS sequence"/>
</dbReference>
<reference evidence="2 3" key="1">
    <citation type="submission" date="2015-08" db="EMBL/GenBank/DDBJ databases">
        <title>Next Generation Sequencing and Analysis of the Genome of Puccinia sorghi L Schw, the Causal Agent of Maize Common Rust.</title>
        <authorList>
            <person name="Rochi L."/>
            <person name="Burguener G."/>
            <person name="Darino M."/>
            <person name="Turjanski A."/>
            <person name="Kreff E."/>
            <person name="Dieguez M.J."/>
            <person name="Sacco F."/>
        </authorList>
    </citation>
    <scope>NUCLEOTIDE SEQUENCE [LARGE SCALE GENOMIC DNA]</scope>
    <source>
        <strain evidence="2 3">RO10H11247</strain>
    </source>
</reference>
<gene>
    <name evidence="2" type="ORF">VP01_3890g1</name>
</gene>
<dbReference type="AlphaFoldDB" id="A0A0L6USW4"/>
<organism evidence="2 3">
    <name type="scientific">Puccinia sorghi</name>
    <dbReference type="NCBI Taxonomy" id="27349"/>
    <lineage>
        <taxon>Eukaryota</taxon>
        <taxon>Fungi</taxon>
        <taxon>Dikarya</taxon>
        <taxon>Basidiomycota</taxon>
        <taxon>Pucciniomycotina</taxon>
        <taxon>Pucciniomycetes</taxon>
        <taxon>Pucciniales</taxon>
        <taxon>Pucciniaceae</taxon>
        <taxon>Puccinia</taxon>
    </lineage>
</organism>
<comment type="caution">
    <text evidence="2">The sequence shown here is derived from an EMBL/GenBank/DDBJ whole genome shotgun (WGS) entry which is preliminary data.</text>
</comment>
<keyword evidence="1" id="KW-0732">Signal</keyword>
<keyword evidence="3" id="KW-1185">Reference proteome</keyword>
<evidence type="ECO:0000313" key="3">
    <source>
        <dbReference type="Proteomes" id="UP000037035"/>
    </source>
</evidence>
<accession>A0A0L6USW4</accession>
<dbReference type="EMBL" id="LAVV01008935">
    <property type="protein sequence ID" value="KNZ51594.1"/>
    <property type="molecule type" value="Genomic_DNA"/>
</dbReference>
<proteinExistence type="predicted"/>
<sequence length="82" mass="9497">MASNLFITLAWILVEKMNVPPPDGKFQDPEDMVEKIKRVFQNNGYAICIRRSEKDKKKIFKCDQCGVPFELQCQRHIAQVLG</sequence>
<feature type="chain" id="PRO_5005567963" evidence="1">
    <location>
        <begin position="17"/>
        <end position="82"/>
    </location>
</feature>